<dbReference type="EC" id="2.7.13.3" evidence="3"/>
<dbReference type="EMBL" id="LEKT01000006">
    <property type="protein sequence ID" value="KMO87389.1"/>
    <property type="molecule type" value="Genomic_DNA"/>
</dbReference>
<evidence type="ECO:0000256" key="6">
    <source>
        <dbReference type="ARBA" id="ARBA00022679"/>
    </source>
</evidence>
<dbReference type="SUPFAM" id="SSF55874">
    <property type="entry name" value="ATPase domain of HSP90 chaperone/DNA topoisomerase II/histidine kinase"/>
    <property type="match status" value="1"/>
</dbReference>
<protein>
    <recommendedName>
        <fullName evidence="3">histidine kinase</fullName>
        <ecNumber evidence="3">2.7.13.3</ecNumber>
    </recommendedName>
</protein>
<keyword evidence="9 17" id="KW-0418">Kinase</keyword>
<comment type="subcellular location">
    <subcellularLocation>
        <location evidence="2">Cell membrane</location>
        <topology evidence="2">Multi-pass membrane protein</topology>
    </subcellularLocation>
</comment>
<dbReference type="Pfam" id="PF00672">
    <property type="entry name" value="HAMP"/>
    <property type="match status" value="1"/>
</dbReference>
<feature type="domain" description="Histidine kinase" evidence="15">
    <location>
        <begin position="270"/>
        <end position="490"/>
    </location>
</feature>
<dbReference type="SMART" id="SM00388">
    <property type="entry name" value="HisKA"/>
    <property type="match status" value="1"/>
</dbReference>
<comment type="catalytic activity">
    <reaction evidence="1">
        <text>ATP + protein L-histidine = ADP + protein N-phospho-L-histidine.</text>
        <dbReference type="EC" id="2.7.13.3"/>
    </reaction>
</comment>
<evidence type="ECO:0000256" key="12">
    <source>
        <dbReference type="ARBA" id="ARBA00023012"/>
    </source>
</evidence>
<evidence type="ECO:0000256" key="2">
    <source>
        <dbReference type="ARBA" id="ARBA00004651"/>
    </source>
</evidence>
<dbReference type="FunCoup" id="A0A0J6WXN3">
    <property type="interactions" value="29"/>
</dbReference>
<evidence type="ECO:0000313" key="18">
    <source>
        <dbReference type="Proteomes" id="UP000036503"/>
    </source>
</evidence>
<feature type="domain" description="HAMP" evidence="16">
    <location>
        <begin position="203"/>
        <end position="255"/>
    </location>
</feature>
<dbReference type="GO" id="GO:0005886">
    <property type="term" value="C:plasma membrane"/>
    <property type="evidence" value="ECO:0007669"/>
    <property type="project" value="UniProtKB-SubCell"/>
</dbReference>
<name>A0A0J6WXN3_9FIRM</name>
<dbReference type="SUPFAM" id="SSF158472">
    <property type="entry name" value="HAMP domain-like"/>
    <property type="match status" value="1"/>
</dbReference>
<dbReference type="SMART" id="SM00387">
    <property type="entry name" value="HATPase_c"/>
    <property type="match status" value="1"/>
</dbReference>
<dbReference type="AlphaFoldDB" id="A0A0J6WXN3"/>
<keyword evidence="10" id="KW-0067">ATP-binding</keyword>
<dbReference type="Proteomes" id="UP000036503">
    <property type="component" value="Unassembled WGS sequence"/>
</dbReference>
<keyword evidence="5" id="KW-0597">Phosphoprotein</keyword>
<evidence type="ECO:0000256" key="14">
    <source>
        <dbReference type="SAM" id="Phobius"/>
    </source>
</evidence>
<reference evidence="17 18" key="1">
    <citation type="submission" date="2015-06" db="EMBL/GenBank/DDBJ databases">
        <title>Draft genome sequence of beer spoilage bacterium Megasphaera cerevisiae type strain 20462.</title>
        <authorList>
            <person name="Kutumbaka K."/>
            <person name="Pasmowitz J."/>
            <person name="Mategko J."/>
            <person name="Reyes D."/>
            <person name="Friedrich A."/>
            <person name="Han S."/>
            <person name="Martens-Habbena W."/>
            <person name="Neal-McKinney J."/>
            <person name="Janagama H.K."/>
            <person name="Nadala C."/>
            <person name="Samadpour M."/>
        </authorList>
    </citation>
    <scope>NUCLEOTIDE SEQUENCE [LARGE SCALE GENOMIC DNA]</scope>
    <source>
        <strain evidence="17 18">DSM 20462</strain>
    </source>
</reference>
<dbReference type="PROSITE" id="PS50885">
    <property type="entry name" value="HAMP"/>
    <property type="match status" value="1"/>
</dbReference>
<gene>
    <name evidence="17" type="ORF">AB840_03100</name>
</gene>
<evidence type="ECO:0000256" key="5">
    <source>
        <dbReference type="ARBA" id="ARBA00022553"/>
    </source>
</evidence>
<evidence type="ECO:0000256" key="1">
    <source>
        <dbReference type="ARBA" id="ARBA00000085"/>
    </source>
</evidence>
<keyword evidence="18" id="KW-1185">Reference proteome</keyword>
<dbReference type="InterPro" id="IPR003660">
    <property type="entry name" value="HAMP_dom"/>
</dbReference>
<dbReference type="STRING" id="39029.BSR42_00440"/>
<evidence type="ECO:0000256" key="3">
    <source>
        <dbReference type="ARBA" id="ARBA00012438"/>
    </source>
</evidence>
<proteinExistence type="predicted"/>
<evidence type="ECO:0000259" key="16">
    <source>
        <dbReference type="PROSITE" id="PS50885"/>
    </source>
</evidence>
<keyword evidence="13 14" id="KW-0472">Membrane</keyword>
<dbReference type="SMART" id="SM00304">
    <property type="entry name" value="HAMP"/>
    <property type="match status" value="1"/>
</dbReference>
<keyword evidence="8" id="KW-0547">Nucleotide-binding</keyword>
<evidence type="ECO:0000256" key="8">
    <source>
        <dbReference type="ARBA" id="ARBA00022741"/>
    </source>
</evidence>
<evidence type="ECO:0000256" key="11">
    <source>
        <dbReference type="ARBA" id="ARBA00022989"/>
    </source>
</evidence>
<dbReference type="CDD" id="cd00082">
    <property type="entry name" value="HisKA"/>
    <property type="match status" value="1"/>
</dbReference>
<dbReference type="PRINTS" id="PR00344">
    <property type="entry name" value="BCTRLSENSOR"/>
</dbReference>
<dbReference type="Gene3D" id="6.10.340.10">
    <property type="match status" value="1"/>
</dbReference>
<dbReference type="PANTHER" id="PTHR45528:SF1">
    <property type="entry name" value="SENSOR HISTIDINE KINASE CPXA"/>
    <property type="match status" value="1"/>
</dbReference>
<accession>A0A0J6WXN3</accession>
<sequence length="500" mass="57349">MKIRDLPIRKRLLLSNFIMIFIPVMFLLTLSIAIFLSLQFGNINRASIISFIWPESGSTLSIQFELSRLRVRADQYAGSLNRLKQSSNHLEEQGLKVAIYQGDMLLYHTRSSDADAVMERAYQERPSENAAISWSDTGLVFHYLSDKTNVRFAVVGDVPIRHSDEFFNLESKDVLKIAFYAVFLIALLLTVFIGLYLSRWLAIQIIRPLENLRNIADDISQGNLDHPVVAGNYDEIGDTCRAFEKMRLQLKAAEETRNKYDHNRKELIAGISHDLSTPLTKIEGYTCGLIDGIANTPEKRKHYLQMILDTSKNMGRLVQTLFLFSKLDLGQIPFHWETVDICTYLDDYISEQDEHFRGCGMILSFQRDTSRAMVSIDRTQFQRVVENIIANSIKYKKEVYGHLQIHVQRVEDKRIRLIFMDDGPGVRTEELSQIFESFYRTDKARTDVAKGSGLGLAVVNQIVREMKGRIWAERTIPHGLTICIDLPEVKGAQHEKSVDY</sequence>
<dbReference type="SUPFAM" id="SSF47384">
    <property type="entry name" value="Homodimeric domain of signal transducing histidine kinase"/>
    <property type="match status" value="1"/>
</dbReference>
<dbReference type="InterPro" id="IPR004358">
    <property type="entry name" value="Sig_transdc_His_kin-like_C"/>
</dbReference>
<keyword evidence="7 14" id="KW-0812">Transmembrane</keyword>
<dbReference type="InterPro" id="IPR003594">
    <property type="entry name" value="HATPase_dom"/>
</dbReference>
<dbReference type="PROSITE" id="PS50109">
    <property type="entry name" value="HIS_KIN"/>
    <property type="match status" value="1"/>
</dbReference>
<evidence type="ECO:0000256" key="9">
    <source>
        <dbReference type="ARBA" id="ARBA00022777"/>
    </source>
</evidence>
<dbReference type="RefSeq" id="WP_048513371.1">
    <property type="nucleotide sequence ID" value="NZ_FUXD01000002.1"/>
</dbReference>
<dbReference type="GO" id="GO:0005524">
    <property type="term" value="F:ATP binding"/>
    <property type="evidence" value="ECO:0007669"/>
    <property type="project" value="UniProtKB-KW"/>
</dbReference>
<evidence type="ECO:0000313" key="17">
    <source>
        <dbReference type="EMBL" id="KMO87389.1"/>
    </source>
</evidence>
<evidence type="ECO:0000256" key="10">
    <source>
        <dbReference type="ARBA" id="ARBA00022840"/>
    </source>
</evidence>
<dbReference type="Gene3D" id="1.10.287.130">
    <property type="match status" value="1"/>
</dbReference>
<dbReference type="InterPro" id="IPR005467">
    <property type="entry name" value="His_kinase_dom"/>
</dbReference>
<keyword evidence="12" id="KW-0902">Two-component regulatory system</keyword>
<dbReference type="InParanoid" id="A0A0J6WXN3"/>
<dbReference type="Pfam" id="PF00512">
    <property type="entry name" value="HisKA"/>
    <property type="match status" value="1"/>
</dbReference>
<evidence type="ECO:0000259" key="15">
    <source>
        <dbReference type="PROSITE" id="PS50109"/>
    </source>
</evidence>
<feature type="transmembrane region" description="Helical" evidence="14">
    <location>
        <begin position="12"/>
        <end position="36"/>
    </location>
</feature>
<dbReference type="InterPro" id="IPR003661">
    <property type="entry name" value="HisK_dim/P_dom"/>
</dbReference>
<dbReference type="InterPro" id="IPR050398">
    <property type="entry name" value="HssS/ArlS-like"/>
</dbReference>
<keyword evidence="11 14" id="KW-1133">Transmembrane helix</keyword>
<feature type="transmembrane region" description="Helical" evidence="14">
    <location>
        <begin position="177"/>
        <end position="197"/>
    </location>
</feature>
<dbReference type="GO" id="GO:0000155">
    <property type="term" value="F:phosphorelay sensor kinase activity"/>
    <property type="evidence" value="ECO:0007669"/>
    <property type="project" value="InterPro"/>
</dbReference>
<dbReference type="Pfam" id="PF02518">
    <property type="entry name" value="HATPase_c"/>
    <property type="match status" value="1"/>
</dbReference>
<comment type="caution">
    <text evidence="17">The sequence shown here is derived from an EMBL/GenBank/DDBJ whole genome shotgun (WGS) entry which is preliminary data.</text>
</comment>
<evidence type="ECO:0000256" key="4">
    <source>
        <dbReference type="ARBA" id="ARBA00022475"/>
    </source>
</evidence>
<dbReference type="InterPro" id="IPR036097">
    <property type="entry name" value="HisK_dim/P_sf"/>
</dbReference>
<organism evidence="17 18">
    <name type="scientific">Megasphaera cerevisiae DSM 20462</name>
    <dbReference type="NCBI Taxonomy" id="1122219"/>
    <lineage>
        <taxon>Bacteria</taxon>
        <taxon>Bacillati</taxon>
        <taxon>Bacillota</taxon>
        <taxon>Negativicutes</taxon>
        <taxon>Veillonellales</taxon>
        <taxon>Veillonellaceae</taxon>
        <taxon>Megasphaera</taxon>
    </lineage>
</organism>
<dbReference type="Gene3D" id="3.30.565.10">
    <property type="entry name" value="Histidine kinase-like ATPase, C-terminal domain"/>
    <property type="match status" value="1"/>
</dbReference>
<keyword evidence="4" id="KW-1003">Cell membrane</keyword>
<evidence type="ECO:0000256" key="13">
    <source>
        <dbReference type="ARBA" id="ARBA00023136"/>
    </source>
</evidence>
<dbReference type="InterPro" id="IPR036890">
    <property type="entry name" value="HATPase_C_sf"/>
</dbReference>
<evidence type="ECO:0000256" key="7">
    <source>
        <dbReference type="ARBA" id="ARBA00022692"/>
    </source>
</evidence>
<keyword evidence="6" id="KW-0808">Transferase</keyword>
<dbReference type="PATRIC" id="fig|1122219.3.peg.2498"/>
<dbReference type="OrthoDB" id="9806130at2"/>
<dbReference type="PANTHER" id="PTHR45528">
    <property type="entry name" value="SENSOR HISTIDINE KINASE CPXA"/>
    <property type="match status" value="1"/>
</dbReference>
<dbReference type="CDD" id="cd06225">
    <property type="entry name" value="HAMP"/>
    <property type="match status" value="1"/>
</dbReference>